<organism evidence="1">
    <name type="scientific">viral metagenome</name>
    <dbReference type="NCBI Taxonomy" id="1070528"/>
    <lineage>
        <taxon>unclassified sequences</taxon>
        <taxon>metagenomes</taxon>
        <taxon>organismal metagenomes</taxon>
    </lineage>
</organism>
<gene>
    <name evidence="1" type="ORF">MM415A04630_0002</name>
</gene>
<dbReference type="EMBL" id="MT141702">
    <property type="protein sequence ID" value="QJA69392.1"/>
    <property type="molecule type" value="Genomic_DNA"/>
</dbReference>
<sequence>MADIEQSPPYVLQLAPGVAGPFAVLEAVAEKRYPVQSLAPGVDFVVPMDVARYGYVFGHVIDLLPDASC</sequence>
<evidence type="ECO:0000313" key="1">
    <source>
        <dbReference type="EMBL" id="QJA69392.1"/>
    </source>
</evidence>
<protein>
    <submittedName>
        <fullName evidence="1">Uncharacterized protein</fullName>
    </submittedName>
</protein>
<name>A0A6M3JK14_9ZZZZ</name>
<reference evidence="1" key="1">
    <citation type="submission" date="2020-03" db="EMBL/GenBank/DDBJ databases">
        <title>The deep terrestrial virosphere.</title>
        <authorList>
            <person name="Holmfeldt K."/>
            <person name="Nilsson E."/>
            <person name="Simone D."/>
            <person name="Lopez-Fernandez M."/>
            <person name="Wu X."/>
            <person name="de Brujin I."/>
            <person name="Lundin D."/>
            <person name="Andersson A."/>
            <person name="Bertilsson S."/>
            <person name="Dopson M."/>
        </authorList>
    </citation>
    <scope>NUCLEOTIDE SEQUENCE</scope>
    <source>
        <strain evidence="1">MM415A04630</strain>
    </source>
</reference>
<dbReference type="AlphaFoldDB" id="A0A6M3JK14"/>
<proteinExistence type="predicted"/>
<accession>A0A6M3JK14</accession>